<dbReference type="InterPro" id="IPR018422">
    <property type="entry name" value="Cation/H_exchanger_CPA1"/>
</dbReference>
<keyword evidence="2 10" id="KW-0813">Transport</keyword>
<keyword evidence="5 10" id="KW-1133">Transmembrane helix</keyword>
<evidence type="ECO:0000256" key="7">
    <source>
        <dbReference type="ARBA" id="ARBA00023065"/>
    </source>
</evidence>
<keyword evidence="10" id="KW-0997">Cell inner membrane</keyword>
<evidence type="ECO:0000256" key="4">
    <source>
        <dbReference type="ARBA" id="ARBA00022692"/>
    </source>
</evidence>
<dbReference type="InterPro" id="IPR006153">
    <property type="entry name" value="Cation/H_exchanger_TM"/>
</dbReference>
<evidence type="ECO:0000313" key="12">
    <source>
        <dbReference type="EMBL" id="CAA0100021.1"/>
    </source>
</evidence>
<dbReference type="InterPro" id="IPR004705">
    <property type="entry name" value="Cation/H_exchanger_CPA1_bac"/>
</dbReference>
<dbReference type="EMBL" id="CACSAS010000001">
    <property type="protein sequence ID" value="CAA0100021.1"/>
    <property type="molecule type" value="Genomic_DNA"/>
</dbReference>
<feature type="domain" description="Cation/H+ exchanger transmembrane" evidence="11">
    <location>
        <begin position="14"/>
        <end position="419"/>
    </location>
</feature>
<reference evidence="12 13" key="1">
    <citation type="submission" date="2019-12" db="EMBL/GenBank/DDBJ databases">
        <authorList>
            <person name="Reyes-Prieto M."/>
        </authorList>
    </citation>
    <scope>NUCLEOTIDE SEQUENCE [LARGE SCALE GENOMIC DNA]</scope>
    <source>
        <strain evidence="12">HF14-78462</strain>
    </source>
</reference>
<feature type="transmembrane region" description="Helical" evidence="10">
    <location>
        <begin position="6"/>
        <end position="21"/>
    </location>
</feature>
<keyword evidence="13" id="KW-1185">Reference proteome</keyword>
<keyword evidence="7 10" id="KW-0406">Ion transport</keyword>
<dbReference type="Gene3D" id="6.10.140.1330">
    <property type="match status" value="1"/>
</dbReference>
<dbReference type="Pfam" id="PF00999">
    <property type="entry name" value="Na_H_Exchanger"/>
    <property type="match status" value="1"/>
</dbReference>
<feature type="transmembrane region" description="Helical" evidence="10">
    <location>
        <begin position="394"/>
        <end position="414"/>
    </location>
</feature>
<feature type="transmembrane region" description="Helical" evidence="10">
    <location>
        <begin position="183"/>
        <end position="208"/>
    </location>
</feature>
<dbReference type="GO" id="GO:0015385">
    <property type="term" value="F:sodium:proton antiporter activity"/>
    <property type="evidence" value="ECO:0007669"/>
    <property type="project" value="InterPro"/>
</dbReference>
<keyword evidence="10" id="KW-0050">Antiport</keyword>
<comment type="subcellular location">
    <subcellularLocation>
        <location evidence="10">Cell inner membrane</location>
        <topology evidence="10">Multi-pass membrane protein</topology>
    </subcellularLocation>
    <subcellularLocation>
        <location evidence="1">Cell membrane</location>
        <topology evidence="1">Multi-pass membrane protein</topology>
    </subcellularLocation>
</comment>
<evidence type="ECO:0000256" key="1">
    <source>
        <dbReference type="ARBA" id="ARBA00004651"/>
    </source>
</evidence>
<dbReference type="GO" id="GO:0005886">
    <property type="term" value="C:plasma membrane"/>
    <property type="evidence" value="ECO:0007669"/>
    <property type="project" value="UniProtKB-SubCell"/>
</dbReference>
<comment type="function">
    <text evidence="10">Na(+)/H(+) antiporter that extrudes sodium in exchange for external protons.</text>
</comment>
<evidence type="ECO:0000256" key="6">
    <source>
        <dbReference type="ARBA" id="ARBA00023053"/>
    </source>
</evidence>
<keyword evidence="6 10" id="KW-0915">Sodium</keyword>
<evidence type="ECO:0000256" key="5">
    <source>
        <dbReference type="ARBA" id="ARBA00022989"/>
    </source>
</evidence>
<feature type="transmembrane region" description="Helical" evidence="10">
    <location>
        <begin position="151"/>
        <end position="177"/>
    </location>
</feature>
<feature type="transmembrane region" description="Helical" evidence="10">
    <location>
        <begin position="228"/>
        <end position="251"/>
    </location>
</feature>
<evidence type="ECO:0000256" key="9">
    <source>
        <dbReference type="ARBA" id="ARBA00023201"/>
    </source>
</evidence>
<dbReference type="PANTHER" id="PTHR10110">
    <property type="entry name" value="SODIUM/HYDROGEN EXCHANGER"/>
    <property type="match status" value="1"/>
</dbReference>
<dbReference type="PANTHER" id="PTHR10110:SF86">
    <property type="entry name" value="SODIUM_HYDROGEN EXCHANGER 7"/>
    <property type="match status" value="1"/>
</dbReference>
<keyword evidence="3" id="KW-1003">Cell membrane</keyword>
<feature type="transmembrane region" description="Helical" evidence="10">
    <location>
        <begin position="28"/>
        <end position="49"/>
    </location>
</feature>
<feature type="transmembrane region" description="Helical" evidence="10">
    <location>
        <begin position="116"/>
        <end position="139"/>
    </location>
</feature>
<dbReference type="GO" id="GO:0098719">
    <property type="term" value="P:sodium ion import across plasma membrane"/>
    <property type="evidence" value="ECO:0007669"/>
    <property type="project" value="TreeGrafter"/>
</dbReference>
<dbReference type="GO" id="GO:0015386">
    <property type="term" value="F:potassium:proton antiporter activity"/>
    <property type="evidence" value="ECO:0007669"/>
    <property type="project" value="TreeGrafter"/>
</dbReference>
<name>A0A5S9P8W8_9HYPH</name>
<evidence type="ECO:0000259" key="11">
    <source>
        <dbReference type="Pfam" id="PF00999"/>
    </source>
</evidence>
<keyword evidence="8 10" id="KW-0472">Membrane</keyword>
<dbReference type="AlphaFoldDB" id="A0A5S9P8W8"/>
<keyword evidence="4 10" id="KW-0812">Transmembrane</keyword>
<dbReference type="NCBIfam" id="TIGR00831">
    <property type="entry name" value="a_cpa1"/>
    <property type="match status" value="1"/>
</dbReference>
<accession>A0A5S9P8W8</accession>
<evidence type="ECO:0000256" key="2">
    <source>
        <dbReference type="ARBA" id="ARBA00022448"/>
    </source>
</evidence>
<dbReference type="Proteomes" id="UP000433050">
    <property type="component" value="Unassembled WGS sequence"/>
</dbReference>
<comment type="similarity">
    <text evidence="10">Belongs to the monovalent cation:proton antiporter 1 (CPA1) transporter (TC 2.A.36) family.</text>
</comment>
<evidence type="ECO:0000256" key="8">
    <source>
        <dbReference type="ARBA" id="ARBA00023136"/>
    </source>
</evidence>
<organism evidence="12 13">
    <name type="scientific">Starkeya nomas</name>
    <dbReference type="NCBI Taxonomy" id="2666134"/>
    <lineage>
        <taxon>Bacteria</taxon>
        <taxon>Pseudomonadati</taxon>
        <taxon>Pseudomonadota</taxon>
        <taxon>Alphaproteobacteria</taxon>
        <taxon>Hyphomicrobiales</taxon>
        <taxon>Xanthobacteraceae</taxon>
        <taxon>Starkeya</taxon>
    </lineage>
</organism>
<feature type="transmembrane region" description="Helical" evidence="10">
    <location>
        <begin position="84"/>
        <end position="110"/>
    </location>
</feature>
<proteinExistence type="inferred from homology"/>
<dbReference type="RefSeq" id="WP_159599198.1">
    <property type="nucleotide sequence ID" value="NZ_CACSAS010000001.1"/>
</dbReference>
<protein>
    <submittedName>
        <fullName evidence="12">Sodium, potassium, lithium and rubidium/H(+) antiporter</fullName>
    </submittedName>
</protein>
<feature type="transmembrane region" description="Helical" evidence="10">
    <location>
        <begin position="55"/>
        <end position="72"/>
    </location>
</feature>
<evidence type="ECO:0000256" key="3">
    <source>
        <dbReference type="ARBA" id="ARBA00022475"/>
    </source>
</evidence>
<feature type="transmembrane region" description="Helical" evidence="10">
    <location>
        <begin position="311"/>
        <end position="341"/>
    </location>
</feature>
<keyword evidence="9 10" id="KW-0739">Sodium transport</keyword>
<sequence length="550" mass="58167">MSVIGIILVLLVGVVATHWIAKALGGRIALPLVQIAAGAIIGLTTDFGVRLEPELFFVLFLPPLLFLDGWRVPKQDLKDNAVTILSLAFGLVILTVVGVGFLLHAIIPAMPLPVCFALAAVLSPTDVVAATAMAANVTIPRRLLRILEGEALFNDAAGLVCLRVAVTATMTGSFAFWSSAGELAWAATGGIALGLVFARLVSLIKLWVVARLGEDTSTQIVISLLTPYGAYLLADMAGASPVLAAVAAGLVMSWVEVGGEALALTRIRRNAVWETLQFTLNGSIFLLLGEQLPDILSRVSAGAAESGRADLAWLLVYMLVVTAVLAVLRFAWVWVSVVIWLHRHPDLANGQRLPNWRLVTVMSTAGVRGAITLAGALSLPLALPDGAPFPSRDLVILIAAGVILVSLVVANASLPGLLRTTEVPPEPHHDQQERMARIEAAKAAIAALAKAGQKGEGKQGDAKQGDHLAAVAAVADYYQHRLSQLQPEPSTATGEERLHDEELLHVVALKAERAAIAHMARGHRISTDLAHKLLREVDLAEAAFQTASEG</sequence>
<dbReference type="GO" id="GO:0051453">
    <property type="term" value="P:regulation of intracellular pH"/>
    <property type="evidence" value="ECO:0007669"/>
    <property type="project" value="TreeGrafter"/>
</dbReference>
<evidence type="ECO:0000256" key="10">
    <source>
        <dbReference type="RuleBase" id="RU366002"/>
    </source>
</evidence>
<feature type="transmembrane region" description="Helical" evidence="10">
    <location>
        <begin position="361"/>
        <end position="382"/>
    </location>
</feature>
<gene>
    <name evidence="12" type="primary">nhaK</name>
    <name evidence="12" type="ORF">STARVERO_02553</name>
</gene>
<evidence type="ECO:0000313" key="13">
    <source>
        <dbReference type="Proteomes" id="UP000433050"/>
    </source>
</evidence>